<feature type="region of interest" description="Disordered" evidence="1">
    <location>
        <begin position="1"/>
        <end position="47"/>
    </location>
</feature>
<gene>
    <name evidence="2" type="ORF">Tsubulata_026378</name>
</gene>
<sequence>GGGAKETAAGNAAASCNRSHNELAQSSSDIGKANSLASSWSTSLVVG</sequence>
<proteinExistence type="predicted"/>
<evidence type="ECO:0000313" key="2">
    <source>
        <dbReference type="EMBL" id="KAJ4837301.1"/>
    </source>
</evidence>
<protein>
    <submittedName>
        <fullName evidence="2">Uncharacterized protein</fullName>
    </submittedName>
</protein>
<dbReference type="AlphaFoldDB" id="A0A9Q0JC71"/>
<evidence type="ECO:0000313" key="3">
    <source>
        <dbReference type="Proteomes" id="UP001141552"/>
    </source>
</evidence>
<accession>A0A9Q0JC71</accession>
<evidence type="ECO:0000256" key="1">
    <source>
        <dbReference type="SAM" id="MobiDB-lite"/>
    </source>
</evidence>
<feature type="compositionally biased region" description="Polar residues" evidence="1">
    <location>
        <begin position="16"/>
        <end position="47"/>
    </location>
</feature>
<keyword evidence="3" id="KW-1185">Reference proteome</keyword>
<name>A0A9Q0JC71_9ROSI</name>
<feature type="non-terminal residue" evidence="2">
    <location>
        <position position="1"/>
    </location>
</feature>
<organism evidence="2 3">
    <name type="scientific">Turnera subulata</name>
    <dbReference type="NCBI Taxonomy" id="218843"/>
    <lineage>
        <taxon>Eukaryota</taxon>
        <taxon>Viridiplantae</taxon>
        <taxon>Streptophyta</taxon>
        <taxon>Embryophyta</taxon>
        <taxon>Tracheophyta</taxon>
        <taxon>Spermatophyta</taxon>
        <taxon>Magnoliopsida</taxon>
        <taxon>eudicotyledons</taxon>
        <taxon>Gunneridae</taxon>
        <taxon>Pentapetalae</taxon>
        <taxon>rosids</taxon>
        <taxon>fabids</taxon>
        <taxon>Malpighiales</taxon>
        <taxon>Passifloraceae</taxon>
        <taxon>Turnera</taxon>
    </lineage>
</organism>
<feature type="compositionally biased region" description="Low complexity" evidence="1">
    <location>
        <begin position="1"/>
        <end position="14"/>
    </location>
</feature>
<comment type="caution">
    <text evidence="2">The sequence shown here is derived from an EMBL/GenBank/DDBJ whole genome shotgun (WGS) entry which is preliminary data.</text>
</comment>
<reference evidence="2" key="1">
    <citation type="submission" date="2022-02" db="EMBL/GenBank/DDBJ databases">
        <authorList>
            <person name="Henning P.M."/>
            <person name="McCubbin A.G."/>
            <person name="Shore J.S."/>
        </authorList>
    </citation>
    <scope>NUCLEOTIDE SEQUENCE</scope>
    <source>
        <strain evidence="2">F60SS</strain>
        <tissue evidence="2">Leaves</tissue>
    </source>
</reference>
<dbReference type="EMBL" id="JAKUCV010003881">
    <property type="protein sequence ID" value="KAJ4837301.1"/>
    <property type="molecule type" value="Genomic_DNA"/>
</dbReference>
<reference evidence="2" key="2">
    <citation type="journal article" date="2023" name="Plants (Basel)">
        <title>Annotation of the Turnera subulata (Passifloraceae) Draft Genome Reveals the S-Locus Evolved after the Divergence of Turneroideae from Passifloroideae in a Stepwise Manner.</title>
        <authorList>
            <person name="Henning P.M."/>
            <person name="Roalson E.H."/>
            <person name="Mir W."/>
            <person name="McCubbin A.G."/>
            <person name="Shore J.S."/>
        </authorList>
    </citation>
    <scope>NUCLEOTIDE SEQUENCE</scope>
    <source>
        <strain evidence="2">F60SS</strain>
    </source>
</reference>
<dbReference type="Proteomes" id="UP001141552">
    <property type="component" value="Unassembled WGS sequence"/>
</dbReference>